<keyword evidence="7 8" id="KW-0998">Cell outer membrane</keyword>
<evidence type="ECO:0000259" key="10">
    <source>
        <dbReference type="PROSITE" id="PS51779"/>
    </source>
</evidence>
<evidence type="ECO:0000256" key="9">
    <source>
        <dbReference type="NCBIfam" id="TIGR03303"/>
    </source>
</evidence>
<dbReference type="NCBIfam" id="TIGR03303">
    <property type="entry name" value="OM_YaeT"/>
    <property type="match status" value="1"/>
</dbReference>
<dbReference type="eggNOG" id="COG4775">
    <property type="taxonomic scope" value="Bacteria"/>
</dbReference>
<dbReference type="PIRSF" id="PIRSF006076">
    <property type="entry name" value="OM_assembly_OMP85"/>
    <property type="match status" value="1"/>
</dbReference>
<feature type="domain" description="POTRA" evidence="10">
    <location>
        <begin position="101"/>
        <end position="178"/>
    </location>
</feature>
<comment type="subunit">
    <text evidence="8">Part of the Bam complex.</text>
</comment>
<keyword evidence="2 8" id="KW-1134">Transmembrane beta strand</keyword>
<comment type="function">
    <text evidence="8">Part of the outer membrane protein assembly complex, which is involved in assembly and insertion of beta-barrel proteins into the outer membrane.</text>
</comment>
<feature type="chain" id="PRO_5009006472" description="Outer membrane protein assembly factor BamA" evidence="8">
    <location>
        <begin position="29"/>
        <end position="767"/>
    </location>
</feature>
<evidence type="ECO:0000313" key="11">
    <source>
        <dbReference type="EMBL" id="ABK44356.1"/>
    </source>
</evidence>
<dbReference type="InterPro" id="IPR000184">
    <property type="entry name" value="Bac_surfAg_D15"/>
</dbReference>
<name>A0L8R3_MAGMM</name>
<evidence type="ECO:0000313" key="12">
    <source>
        <dbReference type="Proteomes" id="UP000002586"/>
    </source>
</evidence>
<reference evidence="11 12" key="2">
    <citation type="journal article" date="2012" name="Int. J. Syst. Evol. Microbiol.">
        <title>Magnetococcus marinus gen. nov., sp. nov., a marine, magnetotactic bacterium that represents a novel lineage (Magnetococcaceae fam. nov.; Magnetococcales ord. nov.) at the base of the Alphaproteobacteria.</title>
        <authorList>
            <person name="Bazylinski D.A."/>
            <person name="Williams T.J."/>
            <person name="Lefevre C.T."/>
            <person name="Berg R.J."/>
            <person name="Zhang C.L."/>
            <person name="Bowser S.S."/>
            <person name="Dean A.J."/>
            <person name="Beveridge T.J."/>
        </authorList>
    </citation>
    <scope>NUCLEOTIDE SEQUENCE [LARGE SCALE GENOMIC DNA]</scope>
    <source>
        <strain evidence="12">ATCC BAA-1437 / JCM 17883 / MC-1</strain>
    </source>
</reference>
<evidence type="ECO:0000256" key="2">
    <source>
        <dbReference type="ARBA" id="ARBA00022452"/>
    </source>
</evidence>
<sequence length="767" mass="85563" precursor="true">MKPALFFRITTLFVLTLLLLLPVGSASAQSNGETIVNIDVQGARWIEKETVKSYLELEPGDAFQAQKLANSLRALHKTGFFKDVKFEREGSTLVVKVVENPMIHEITFSGNDALGTDELKGMIKLKVRDIYNQSKSQSDLANLQQAYRIKGLFLANIDLEVKTLSDNRVALTFDIKEGEKSKVREVRIIGNKNISEKKLRNALSIQPTDWLSWLTEKNTYDKEKLLYDKEQLRNVYQDEGFARVEVNSSIAELTPDKKAFVITHALTEGDRYKFGKTTISGDFDELPEAKLYEALKIYEGEWFSRSAVRLSIEKLTDLVGDFGYAFLDIQPRIDYDDEAKLVALHFEIIKGRRVYVNRVDVVGNTRTRDSVIRRMVQVVEGDRFSSTKVRQTKKDLQRLDFFEKVEIETPQTQDPDQVNVKVKVEEKPTGSFSIGAGFSTTDKIVTSASISQKNFLGRGQNLSASAALSASTADFDISFTEPYFLGKPISAGIDLYNRKVEDSSTSSYDRSTYGMGLRLGAPLSDELYNSVSYNLRHVEIHNVDSTASTYIQAQYANSPYLQSMLSYNLNWNMLQQEETGLVGGRSHSVTTDLSGLGGDVKFVRVSSDNHLYHSIRPMGKLVAHLRLKGGVVESWDGDVPIYEKFQLGGPQSVRGFKNSGLGPRAIVDGDSMGGNYYAMTNMELIFPMIGLEDKGVKGITFIDAGILSNFDPLGVDVNESGAPRVSAGVAVDWKSPFGPLRFNLAFPVKKENWDSPRAFDFSVGTAL</sequence>
<evidence type="ECO:0000256" key="5">
    <source>
        <dbReference type="ARBA" id="ARBA00022737"/>
    </source>
</evidence>
<dbReference type="HAMAP" id="MF_01430">
    <property type="entry name" value="OM_assembly_BamA"/>
    <property type="match status" value="1"/>
</dbReference>
<dbReference type="InterPro" id="IPR034746">
    <property type="entry name" value="POTRA"/>
</dbReference>
<comment type="similarity">
    <text evidence="8">Belongs to the BamA family.</text>
</comment>
<dbReference type="Pfam" id="PF07244">
    <property type="entry name" value="POTRA"/>
    <property type="match status" value="5"/>
</dbReference>
<dbReference type="PROSITE" id="PS51779">
    <property type="entry name" value="POTRA"/>
    <property type="match status" value="3"/>
</dbReference>
<dbReference type="EMBL" id="CP000471">
    <property type="protein sequence ID" value="ABK44356.1"/>
    <property type="molecule type" value="Genomic_DNA"/>
</dbReference>
<feature type="domain" description="POTRA" evidence="10">
    <location>
        <begin position="33"/>
        <end position="100"/>
    </location>
</feature>
<organism evidence="11 12">
    <name type="scientific">Magnetococcus marinus (strain ATCC BAA-1437 / JCM 17883 / MC-1)</name>
    <dbReference type="NCBI Taxonomy" id="156889"/>
    <lineage>
        <taxon>Bacteria</taxon>
        <taxon>Pseudomonadati</taxon>
        <taxon>Pseudomonadota</taxon>
        <taxon>Magnetococcia</taxon>
        <taxon>Magnetococcales</taxon>
        <taxon>Magnetococcaceae</taxon>
        <taxon>Magnetococcus</taxon>
    </lineage>
</organism>
<dbReference type="Pfam" id="PF01103">
    <property type="entry name" value="Omp85"/>
    <property type="match status" value="1"/>
</dbReference>
<dbReference type="InterPro" id="IPR023707">
    <property type="entry name" value="OM_assembly_BamA"/>
</dbReference>
<proteinExistence type="inferred from homology"/>
<dbReference type="PANTHER" id="PTHR12815:SF23">
    <property type="entry name" value="OUTER MEMBRANE PROTEIN ASSEMBLY FACTOR BAMA"/>
    <property type="match status" value="1"/>
</dbReference>
<dbReference type="HOGENOM" id="CLU_007664_1_1_5"/>
<keyword evidence="3 8" id="KW-0812">Transmembrane</keyword>
<dbReference type="AlphaFoldDB" id="A0L8R3"/>
<keyword evidence="5 8" id="KW-0677">Repeat</keyword>
<dbReference type="Gene3D" id="3.10.20.310">
    <property type="entry name" value="membrane protein fhac"/>
    <property type="match status" value="5"/>
</dbReference>
<evidence type="ECO:0000256" key="7">
    <source>
        <dbReference type="ARBA" id="ARBA00023237"/>
    </source>
</evidence>
<gene>
    <name evidence="8" type="primary">bamA</name>
    <name evidence="11" type="ordered locus">Mmc1_1848</name>
</gene>
<evidence type="ECO:0000256" key="8">
    <source>
        <dbReference type="HAMAP-Rule" id="MF_01430"/>
    </source>
</evidence>
<reference evidence="12" key="1">
    <citation type="journal article" date="2009" name="Appl. Environ. Microbiol.">
        <title>Complete genome sequence of the chemolithoautotrophic marine magnetotactic coccus strain MC-1.</title>
        <authorList>
            <person name="Schubbe S."/>
            <person name="Williams T.J."/>
            <person name="Xie G."/>
            <person name="Kiss H.E."/>
            <person name="Brettin T.S."/>
            <person name="Martinez D."/>
            <person name="Ross C.A."/>
            <person name="Schuler D."/>
            <person name="Cox B.L."/>
            <person name="Nealson K.H."/>
            <person name="Bazylinski D.A."/>
        </authorList>
    </citation>
    <scope>NUCLEOTIDE SEQUENCE [LARGE SCALE GENOMIC DNA]</scope>
    <source>
        <strain evidence="12">ATCC BAA-1437 / JCM 17883 / MC-1</strain>
    </source>
</reference>
<dbReference type="GO" id="GO:0043165">
    <property type="term" value="P:Gram-negative-bacterium-type cell outer membrane assembly"/>
    <property type="evidence" value="ECO:0007669"/>
    <property type="project" value="UniProtKB-UniRule"/>
</dbReference>
<dbReference type="InterPro" id="IPR039910">
    <property type="entry name" value="D15-like"/>
</dbReference>
<dbReference type="GO" id="GO:0009279">
    <property type="term" value="C:cell outer membrane"/>
    <property type="evidence" value="ECO:0007669"/>
    <property type="project" value="UniProtKB-SubCell"/>
</dbReference>
<evidence type="ECO:0000256" key="1">
    <source>
        <dbReference type="ARBA" id="ARBA00004370"/>
    </source>
</evidence>
<keyword evidence="4 8" id="KW-0732">Signal</keyword>
<keyword evidence="12" id="KW-1185">Reference proteome</keyword>
<evidence type="ECO:0000256" key="6">
    <source>
        <dbReference type="ARBA" id="ARBA00023136"/>
    </source>
</evidence>
<dbReference type="Gene3D" id="2.40.160.50">
    <property type="entry name" value="membrane protein fhac: a member of the omp85/tpsb transporter family"/>
    <property type="match status" value="1"/>
</dbReference>
<keyword evidence="6 8" id="KW-0472">Membrane</keyword>
<evidence type="ECO:0000256" key="3">
    <source>
        <dbReference type="ARBA" id="ARBA00022692"/>
    </source>
</evidence>
<dbReference type="OrthoDB" id="9803054at2"/>
<feature type="signal peptide" evidence="8">
    <location>
        <begin position="1"/>
        <end position="28"/>
    </location>
</feature>
<evidence type="ECO:0000256" key="4">
    <source>
        <dbReference type="ARBA" id="ARBA00022729"/>
    </source>
</evidence>
<dbReference type="STRING" id="156889.Mmc1_1848"/>
<dbReference type="GO" id="GO:0051205">
    <property type="term" value="P:protein insertion into membrane"/>
    <property type="evidence" value="ECO:0007669"/>
    <property type="project" value="UniProtKB-UniRule"/>
</dbReference>
<feature type="domain" description="POTRA" evidence="10">
    <location>
        <begin position="354"/>
        <end position="427"/>
    </location>
</feature>
<dbReference type="KEGG" id="mgm:Mmc1_1848"/>
<dbReference type="InterPro" id="IPR010827">
    <property type="entry name" value="BamA/TamA_POTRA"/>
</dbReference>
<dbReference type="PANTHER" id="PTHR12815">
    <property type="entry name" value="SORTING AND ASSEMBLY MACHINERY SAMM50 PROTEIN FAMILY MEMBER"/>
    <property type="match status" value="1"/>
</dbReference>
<accession>A0L8R3</accession>
<comment type="subcellular location">
    <subcellularLocation>
        <location evidence="8">Cell outer membrane</location>
    </subcellularLocation>
    <subcellularLocation>
        <location evidence="1">Membrane</location>
    </subcellularLocation>
</comment>
<protein>
    <recommendedName>
        <fullName evidence="8 9">Outer membrane protein assembly factor BamA</fullName>
    </recommendedName>
</protein>
<dbReference type="Proteomes" id="UP000002586">
    <property type="component" value="Chromosome"/>
</dbReference>
<dbReference type="RefSeq" id="WP_011713500.1">
    <property type="nucleotide sequence ID" value="NC_008576.1"/>
</dbReference>